<dbReference type="Gene3D" id="1.50.40.10">
    <property type="entry name" value="Mitochondrial carrier domain"/>
    <property type="match status" value="1"/>
</dbReference>
<dbReference type="PhylomeDB" id="T1ISE8"/>
<organism evidence="12 13">
    <name type="scientific">Strigamia maritima</name>
    <name type="common">European centipede</name>
    <name type="synonym">Geophilus maritimus</name>
    <dbReference type="NCBI Taxonomy" id="126957"/>
    <lineage>
        <taxon>Eukaryota</taxon>
        <taxon>Metazoa</taxon>
        <taxon>Ecdysozoa</taxon>
        <taxon>Arthropoda</taxon>
        <taxon>Myriapoda</taxon>
        <taxon>Chilopoda</taxon>
        <taxon>Pleurostigmophora</taxon>
        <taxon>Geophilomorpha</taxon>
        <taxon>Linotaeniidae</taxon>
        <taxon>Strigamia</taxon>
    </lineage>
</organism>
<dbReference type="GO" id="GO:0005743">
    <property type="term" value="C:mitochondrial inner membrane"/>
    <property type="evidence" value="ECO:0007669"/>
    <property type="project" value="UniProtKB-SubCell"/>
</dbReference>
<dbReference type="HOGENOM" id="CLU_015166_14_3_1"/>
<evidence type="ECO:0008006" key="14">
    <source>
        <dbReference type="Google" id="ProtNLM"/>
    </source>
</evidence>
<dbReference type="AlphaFoldDB" id="T1ISE8"/>
<dbReference type="InterPro" id="IPR018108">
    <property type="entry name" value="MCP_transmembrane"/>
</dbReference>
<evidence type="ECO:0000256" key="10">
    <source>
        <dbReference type="PROSITE-ProRule" id="PRU00282"/>
    </source>
</evidence>
<reference evidence="13" key="1">
    <citation type="submission" date="2011-05" db="EMBL/GenBank/DDBJ databases">
        <authorList>
            <person name="Richards S.R."/>
            <person name="Qu J."/>
            <person name="Jiang H."/>
            <person name="Jhangiani S.N."/>
            <person name="Agravi P."/>
            <person name="Goodspeed R."/>
            <person name="Gross S."/>
            <person name="Mandapat C."/>
            <person name="Jackson L."/>
            <person name="Mathew T."/>
            <person name="Pu L."/>
            <person name="Thornton R."/>
            <person name="Saada N."/>
            <person name="Wilczek-Boney K.B."/>
            <person name="Lee S."/>
            <person name="Kovar C."/>
            <person name="Wu Y."/>
            <person name="Scherer S.E."/>
            <person name="Worley K.C."/>
            <person name="Muzny D.M."/>
            <person name="Gibbs R."/>
        </authorList>
    </citation>
    <scope>NUCLEOTIDE SEQUENCE</scope>
    <source>
        <strain evidence="13">Brora</strain>
    </source>
</reference>
<accession>T1ISE8</accession>
<dbReference type="PANTHER" id="PTHR45928:SF1">
    <property type="entry name" value="RE38146P"/>
    <property type="match status" value="1"/>
</dbReference>
<dbReference type="OMA" id="GFYDPMR"/>
<proteinExistence type="inferred from homology"/>
<evidence type="ECO:0000256" key="4">
    <source>
        <dbReference type="ARBA" id="ARBA00022692"/>
    </source>
</evidence>
<dbReference type="EnsemblMetazoa" id="SMAR004017-RA">
    <property type="protein sequence ID" value="SMAR004017-PA"/>
    <property type="gene ID" value="SMAR004017"/>
</dbReference>
<dbReference type="eggNOG" id="KOG0755">
    <property type="taxonomic scope" value="Eukaryota"/>
</dbReference>
<dbReference type="InterPro" id="IPR051508">
    <property type="entry name" value="Mito_Carrier_Antiporter"/>
</dbReference>
<protein>
    <recommendedName>
        <fullName evidence="14">Solute carrier family 25 member 35</fullName>
    </recommendedName>
</protein>
<comment type="similarity">
    <text evidence="2 11">Belongs to the mitochondrial carrier (TC 2.A.29) family.</text>
</comment>
<dbReference type="STRING" id="126957.T1ISE8"/>
<evidence type="ECO:0000256" key="9">
    <source>
        <dbReference type="ARBA" id="ARBA00023136"/>
    </source>
</evidence>
<reference evidence="12" key="2">
    <citation type="submission" date="2015-02" db="UniProtKB">
        <authorList>
            <consortium name="EnsemblMetazoa"/>
        </authorList>
    </citation>
    <scope>IDENTIFICATION</scope>
</reference>
<dbReference type="SUPFAM" id="SSF103506">
    <property type="entry name" value="Mitochondrial carrier"/>
    <property type="match status" value="1"/>
</dbReference>
<evidence type="ECO:0000256" key="11">
    <source>
        <dbReference type="RuleBase" id="RU000488"/>
    </source>
</evidence>
<evidence type="ECO:0000256" key="7">
    <source>
        <dbReference type="ARBA" id="ARBA00022989"/>
    </source>
</evidence>
<evidence type="ECO:0000256" key="8">
    <source>
        <dbReference type="ARBA" id="ARBA00023128"/>
    </source>
</evidence>
<evidence type="ECO:0000256" key="3">
    <source>
        <dbReference type="ARBA" id="ARBA00022448"/>
    </source>
</evidence>
<dbReference type="PROSITE" id="PS50920">
    <property type="entry name" value="SOLCAR"/>
    <property type="match status" value="3"/>
</dbReference>
<evidence type="ECO:0000256" key="1">
    <source>
        <dbReference type="ARBA" id="ARBA00004448"/>
    </source>
</evidence>
<keyword evidence="5" id="KW-0677">Repeat</keyword>
<keyword evidence="7" id="KW-1133">Transmembrane helix</keyword>
<feature type="repeat" description="Solcar" evidence="10">
    <location>
        <begin position="206"/>
        <end position="297"/>
    </location>
</feature>
<keyword evidence="6" id="KW-0999">Mitochondrion inner membrane</keyword>
<dbReference type="Proteomes" id="UP000014500">
    <property type="component" value="Unassembled WGS sequence"/>
</dbReference>
<comment type="subcellular location">
    <subcellularLocation>
        <location evidence="1">Mitochondrion inner membrane</location>
        <topology evidence="1">Multi-pass membrane protein</topology>
    </subcellularLocation>
</comment>
<evidence type="ECO:0000313" key="13">
    <source>
        <dbReference type="Proteomes" id="UP000014500"/>
    </source>
</evidence>
<keyword evidence="13" id="KW-1185">Reference proteome</keyword>
<dbReference type="EMBL" id="JH431430">
    <property type="status" value="NOT_ANNOTATED_CDS"/>
    <property type="molecule type" value="Genomic_DNA"/>
</dbReference>
<dbReference type="InterPro" id="IPR023395">
    <property type="entry name" value="MCP_dom_sf"/>
</dbReference>
<sequence>MEFLFGGLAASGAVLFSNPAEVIKTRMQLQGELQKKGLYTKHYKNVFHAGYVIARTDGLAALQNGLSAALVYQMVMNGTRLGVYQTIVNLGYTNKTDGDVSGFKTIAASALAGCLSGFISSPLYLIKTHFQCQSKSQKIAVGYQHHHKSLISALQTIYKDSGFTGLWRGSTAALPRITLGSAAQLTSYSKAKEYITGLNLDCCPQGSILSEFASSMLSGLVITLLMTPLDVISTRIYNQGVDAKGNGLLYDGFFDCIFKIAKNEGFWGFYKGFGASYVRVGPHTVLTLMIWTHLRSLMPIEEES</sequence>
<dbReference type="PANTHER" id="PTHR45928">
    <property type="entry name" value="RE38146P"/>
    <property type="match status" value="1"/>
</dbReference>
<keyword evidence="4 10" id="KW-0812">Transmembrane</keyword>
<keyword evidence="8" id="KW-0496">Mitochondrion</keyword>
<feature type="repeat" description="Solcar" evidence="10">
    <location>
        <begin position="100"/>
        <end position="194"/>
    </location>
</feature>
<evidence type="ECO:0000256" key="5">
    <source>
        <dbReference type="ARBA" id="ARBA00022737"/>
    </source>
</evidence>
<dbReference type="Pfam" id="PF00153">
    <property type="entry name" value="Mito_carr"/>
    <property type="match status" value="3"/>
</dbReference>
<feature type="repeat" description="Solcar" evidence="10">
    <location>
        <begin position="1"/>
        <end position="90"/>
    </location>
</feature>
<evidence type="ECO:0000256" key="6">
    <source>
        <dbReference type="ARBA" id="ARBA00022792"/>
    </source>
</evidence>
<keyword evidence="3 11" id="KW-0813">Transport</keyword>
<evidence type="ECO:0000256" key="2">
    <source>
        <dbReference type="ARBA" id="ARBA00006375"/>
    </source>
</evidence>
<evidence type="ECO:0000313" key="12">
    <source>
        <dbReference type="EnsemblMetazoa" id="SMAR004017-PA"/>
    </source>
</evidence>
<keyword evidence="9 10" id="KW-0472">Membrane</keyword>
<name>T1ISE8_STRMM</name>